<dbReference type="Pfam" id="PF00230">
    <property type="entry name" value="MIP"/>
    <property type="match status" value="1"/>
</dbReference>
<name>A0A7J7PD75_9MAGN</name>
<dbReference type="InterPro" id="IPR000425">
    <property type="entry name" value="MIP"/>
</dbReference>
<keyword evidence="1" id="KW-1133">Transmembrane helix</keyword>
<reference evidence="2 3" key="1">
    <citation type="journal article" date="2020" name="IScience">
        <title>Genome Sequencing of the Endangered Kingdonia uniflora (Circaeasteraceae, Ranunculales) Reveals Potential Mechanisms of Evolutionary Specialization.</title>
        <authorList>
            <person name="Sun Y."/>
            <person name="Deng T."/>
            <person name="Zhang A."/>
            <person name="Moore M.J."/>
            <person name="Landis J.B."/>
            <person name="Lin N."/>
            <person name="Zhang H."/>
            <person name="Zhang X."/>
            <person name="Huang J."/>
            <person name="Zhang X."/>
            <person name="Sun H."/>
            <person name="Wang H."/>
        </authorList>
    </citation>
    <scope>NUCLEOTIDE SEQUENCE [LARGE SCALE GENOMIC DNA]</scope>
    <source>
        <strain evidence="2">TB1705</strain>
        <tissue evidence="2">Leaf</tissue>
    </source>
</reference>
<dbReference type="EMBL" id="JACGCM010000002">
    <property type="protein sequence ID" value="KAF6177142.1"/>
    <property type="molecule type" value="Genomic_DNA"/>
</dbReference>
<sequence>MAKLKLWSFYKALIVEFIATLLFLYITAATMIGHKKSTNPCVVVLKFWVCLGFWWDDFCSCISGNNLNLESLLQLLVSFGFP</sequence>
<comment type="caution">
    <text evidence="2">The sequence shown here is derived from an EMBL/GenBank/DDBJ whole genome shotgun (WGS) entry which is preliminary data.</text>
</comment>
<evidence type="ECO:0000313" key="2">
    <source>
        <dbReference type="EMBL" id="KAF6177142.1"/>
    </source>
</evidence>
<keyword evidence="1" id="KW-0472">Membrane</keyword>
<keyword evidence="1" id="KW-0812">Transmembrane</keyword>
<protein>
    <submittedName>
        <fullName evidence="2">Uncharacterized protein</fullName>
    </submittedName>
</protein>
<dbReference type="PANTHER" id="PTHR45687">
    <property type="entry name" value="AQUAPORIN OR AQUAGLYCEROPORIN RELATED"/>
    <property type="match status" value="1"/>
</dbReference>
<accession>A0A7J7PD75</accession>
<dbReference type="InterPro" id="IPR034294">
    <property type="entry name" value="Aquaporin_transptr"/>
</dbReference>
<dbReference type="OrthoDB" id="3222at2759"/>
<dbReference type="GO" id="GO:0015267">
    <property type="term" value="F:channel activity"/>
    <property type="evidence" value="ECO:0007669"/>
    <property type="project" value="InterPro"/>
</dbReference>
<organism evidence="2 3">
    <name type="scientific">Kingdonia uniflora</name>
    <dbReference type="NCBI Taxonomy" id="39325"/>
    <lineage>
        <taxon>Eukaryota</taxon>
        <taxon>Viridiplantae</taxon>
        <taxon>Streptophyta</taxon>
        <taxon>Embryophyta</taxon>
        <taxon>Tracheophyta</taxon>
        <taxon>Spermatophyta</taxon>
        <taxon>Magnoliopsida</taxon>
        <taxon>Ranunculales</taxon>
        <taxon>Circaeasteraceae</taxon>
        <taxon>Kingdonia</taxon>
    </lineage>
</organism>
<feature type="transmembrane region" description="Helical" evidence="1">
    <location>
        <begin position="12"/>
        <end position="32"/>
    </location>
</feature>
<evidence type="ECO:0000313" key="3">
    <source>
        <dbReference type="Proteomes" id="UP000541444"/>
    </source>
</evidence>
<gene>
    <name evidence="2" type="ORF">GIB67_025479</name>
</gene>
<dbReference type="Proteomes" id="UP000541444">
    <property type="component" value="Unassembled WGS sequence"/>
</dbReference>
<dbReference type="GO" id="GO:0016020">
    <property type="term" value="C:membrane"/>
    <property type="evidence" value="ECO:0007669"/>
    <property type="project" value="InterPro"/>
</dbReference>
<keyword evidence="3" id="KW-1185">Reference proteome</keyword>
<proteinExistence type="predicted"/>
<evidence type="ECO:0000256" key="1">
    <source>
        <dbReference type="SAM" id="Phobius"/>
    </source>
</evidence>
<dbReference type="AlphaFoldDB" id="A0A7J7PD75"/>